<dbReference type="KEGG" id="ttd:A3L14_05590"/>
<dbReference type="Proteomes" id="UP000182125">
    <property type="component" value="Unassembled WGS sequence"/>
</dbReference>
<organism evidence="2 4">
    <name type="scientific">Thermococcus thioreducens</name>
    <dbReference type="NCBI Taxonomy" id="277988"/>
    <lineage>
        <taxon>Archaea</taxon>
        <taxon>Methanobacteriati</taxon>
        <taxon>Methanobacteriota</taxon>
        <taxon>Thermococci</taxon>
        <taxon>Thermococcales</taxon>
        <taxon>Thermococcaceae</taxon>
        <taxon>Thermococcus</taxon>
    </lineage>
</organism>
<dbReference type="Proteomes" id="UP000250136">
    <property type="component" value="Chromosome"/>
</dbReference>
<name>A0A0Q2RGF8_9EURY</name>
<reference evidence="1 6" key="2">
    <citation type="submission" date="2016-04" db="EMBL/GenBank/DDBJ databases">
        <title>Complete genome sequence of Thermococcus thioreducens type strain OGL-20P.</title>
        <authorList>
            <person name="Oger P.M."/>
        </authorList>
    </citation>
    <scope>NUCLEOTIDE SEQUENCE [LARGE SCALE GENOMIC DNA]</scope>
    <source>
        <strain evidence="1 6">OGL-20P</strain>
    </source>
</reference>
<evidence type="ECO:0000313" key="1">
    <source>
        <dbReference type="EMBL" id="ASJ12395.1"/>
    </source>
</evidence>
<reference evidence="2 4" key="1">
    <citation type="submission" date="2015-08" db="EMBL/GenBank/DDBJ databases">
        <title>Thermococcus thioreducens DSM 14981 genome sequencing.</title>
        <authorList>
            <person name="Hong S.-J."/>
            <person name="Kim M.-C."/>
            <person name="Shin J.-H."/>
        </authorList>
    </citation>
    <scope>NUCLEOTIDE SEQUENCE [LARGE SCALE GENOMIC DNA]</scope>
    <source>
        <strain evidence="2 4">DSM 14981</strain>
    </source>
</reference>
<protein>
    <submittedName>
        <fullName evidence="2">Uncharacterized protein</fullName>
    </submittedName>
</protein>
<proteinExistence type="predicted"/>
<dbReference type="EMBL" id="LIXN01000003">
    <property type="protein sequence ID" value="KQH83126.1"/>
    <property type="molecule type" value="Genomic_DNA"/>
</dbReference>
<dbReference type="SUPFAM" id="SSF52540">
    <property type="entry name" value="P-loop containing nucleoside triphosphate hydrolases"/>
    <property type="match status" value="1"/>
</dbReference>
<dbReference type="RefSeq" id="WP_055428782.1">
    <property type="nucleotide sequence ID" value="NZ_CP015105.1"/>
</dbReference>
<reference evidence="3 5" key="3">
    <citation type="submission" date="2016-10" db="EMBL/GenBank/DDBJ databases">
        <authorList>
            <person name="de Groot N.N."/>
        </authorList>
    </citation>
    <scope>NUCLEOTIDE SEQUENCE [LARGE SCALE GENOMIC DNA]</scope>
    <source>
        <strain evidence="3 5">OGL-20</strain>
    </source>
</reference>
<dbReference type="Gene3D" id="3.40.50.300">
    <property type="entry name" value="P-loop containing nucleotide triphosphate hydrolases"/>
    <property type="match status" value="1"/>
</dbReference>
<dbReference type="STRING" id="277988.SAMN05216170_0839"/>
<dbReference type="PATRIC" id="fig|277988.4.peg.550"/>
<evidence type="ECO:0000313" key="2">
    <source>
        <dbReference type="EMBL" id="KQH83126.1"/>
    </source>
</evidence>
<evidence type="ECO:0000313" key="5">
    <source>
        <dbReference type="Proteomes" id="UP000182125"/>
    </source>
</evidence>
<dbReference type="InterPro" id="IPR027417">
    <property type="entry name" value="P-loop_NTPase"/>
</dbReference>
<dbReference type="AlphaFoldDB" id="A0A0Q2RGF8"/>
<dbReference type="EMBL" id="FOIW01000001">
    <property type="protein sequence ID" value="SEV91575.1"/>
    <property type="molecule type" value="Genomic_DNA"/>
</dbReference>
<accession>A0A0Q2RGF8</accession>
<evidence type="ECO:0000313" key="6">
    <source>
        <dbReference type="Proteomes" id="UP000250136"/>
    </source>
</evidence>
<dbReference type="OrthoDB" id="359297at2157"/>
<evidence type="ECO:0000313" key="4">
    <source>
        <dbReference type="Proteomes" id="UP000051862"/>
    </source>
</evidence>
<dbReference type="EMBL" id="CP015105">
    <property type="protein sequence ID" value="ASJ12395.1"/>
    <property type="molecule type" value="Genomic_DNA"/>
</dbReference>
<evidence type="ECO:0000313" key="3">
    <source>
        <dbReference type="EMBL" id="SEV91575.1"/>
    </source>
</evidence>
<gene>
    <name evidence="1" type="ORF">A3L14_05590</name>
    <name evidence="2" type="ORF">AMR53_02595</name>
    <name evidence="3" type="ORF">SAMN05216170_0839</name>
</gene>
<dbReference type="GeneID" id="33333876"/>
<dbReference type="Proteomes" id="UP000051862">
    <property type="component" value="Unassembled WGS sequence"/>
</dbReference>
<sequence>MKRGILSLASGAQIAAQIGAELLDRLLERNPGRGGRLVMITGEQGAGKTSLMGRLALRFRGEEYVIWRGRFLAQWHKFPNWEKKIQILVHEDDEVEFLKIPYGGEAEVIDVPVVRYRDAKDAIRKLRKDKINVIYEPASYRVSPELAKDVKEKTGRVIPPEKLEEDRPVYFWFELLYCLLTRDDREWYAVFIDEADDIFPETAPGTQFTLQDWVKDILKDLRKALVSLVLSTHTVSNVDWRIRTKIPAYIYLRGAQVRKGSKVKQGYVSMLDDGYAYIEWGRYGFFRFEYLPWPGYDVQVRRKRSQGERVELL</sequence>
<keyword evidence="6" id="KW-1185">Reference proteome</keyword>